<dbReference type="Pfam" id="PF05016">
    <property type="entry name" value="ParE_toxin"/>
    <property type="match status" value="1"/>
</dbReference>
<dbReference type="Gene3D" id="3.30.2310.20">
    <property type="entry name" value="RelE-like"/>
    <property type="match status" value="1"/>
</dbReference>
<proteinExistence type="inferred from homology"/>
<evidence type="ECO:0000256" key="1">
    <source>
        <dbReference type="ARBA" id="ARBA00006226"/>
    </source>
</evidence>
<dbReference type="InterPro" id="IPR035093">
    <property type="entry name" value="RelE/ParE_toxin_dom_sf"/>
</dbReference>
<dbReference type="SUPFAM" id="SSF143011">
    <property type="entry name" value="RelE-like"/>
    <property type="match status" value="1"/>
</dbReference>
<dbReference type="EMBL" id="CP117884">
    <property type="protein sequence ID" value="WDF82880.1"/>
    <property type="molecule type" value="Genomic_DNA"/>
</dbReference>
<evidence type="ECO:0000313" key="3">
    <source>
        <dbReference type="EMBL" id="WDF82880.1"/>
    </source>
</evidence>
<dbReference type="RefSeq" id="WP_274260634.1">
    <property type="nucleotide sequence ID" value="NZ_CP117884.1"/>
</dbReference>
<dbReference type="PANTHER" id="PTHR35601">
    <property type="entry name" value="TOXIN RELE"/>
    <property type="match status" value="1"/>
</dbReference>
<protein>
    <submittedName>
        <fullName evidence="3">Type II toxin-antitoxin system RelE/ParE family toxin</fullName>
    </submittedName>
</protein>
<comment type="similarity">
    <text evidence="1">Belongs to the RelE toxin family.</text>
</comment>
<keyword evidence="4" id="KW-1185">Reference proteome</keyword>
<gene>
    <name evidence="3" type="ORF">PQ472_01155</name>
</gene>
<reference evidence="3 4" key="1">
    <citation type="submission" date="2023-02" db="EMBL/GenBank/DDBJ databases">
        <title>Genome sequence of Lacticaseibacillus sp. KACC 23028.</title>
        <authorList>
            <person name="Kim S."/>
            <person name="Heo J."/>
            <person name="Kwon S.-W."/>
        </authorList>
    </citation>
    <scope>NUCLEOTIDE SEQUENCE [LARGE SCALE GENOMIC DNA]</scope>
    <source>
        <strain evidence="3 4">KACC 23028</strain>
    </source>
</reference>
<sequence>MSSNKSFTWELLKAAQKDLRHIDPNDQKRIVNWLDGHIYLSENPRQYGKALVGEFKTLWRYRVGNYRIIADIDDGHFLVLVIKVGQRGNVYKQ</sequence>
<name>A0ABY7WUR1_9LACO</name>
<accession>A0ABY7WUR1</accession>
<organism evidence="3 4">
    <name type="scientific">Lacticaseibacillus pabuli</name>
    <dbReference type="NCBI Taxonomy" id="3025672"/>
    <lineage>
        <taxon>Bacteria</taxon>
        <taxon>Bacillati</taxon>
        <taxon>Bacillota</taxon>
        <taxon>Bacilli</taxon>
        <taxon>Lactobacillales</taxon>
        <taxon>Lactobacillaceae</taxon>
        <taxon>Lacticaseibacillus</taxon>
    </lineage>
</organism>
<dbReference type="InterPro" id="IPR007712">
    <property type="entry name" value="RelE/ParE_toxin"/>
</dbReference>
<dbReference type="Proteomes" id="UP001220377">
    <property type="component" value="Chromosome"/>
</dbReference>
<evidence type="ECO:0000256" key="2">
    <source>
        <dbReference type="ARBA" id="ARBA00022649"/>
    </source>
</evidence>
<keyword evidence="2" id="KW-1277">Toxin-antitoxin system</keyword>
<dbReference type="PANTHER" id="PTHR35601:SF1">
    <property type="entry name" value="TOXIN RELE"/>
    <property type="match status" value="1"/>
</dbReference>
<evidence type="ECO:0000313" key="4">
    <source>
        <dbReference type="Proteomes" id="UP001220377"/>
    </source>
</evidence>